<organism evidence="2 3">
    <name type="scientific">Streptomyces pulveraceus</name>
    <dbReference type="NCBI Taxonomy" id="68258"/>
    <lineage>
        <taxon>Bacteria</taxon>
        <taxon>Bacillati</taxon>
        <taxon>Actinomycetota</taxon>
        <taxon>Actinomycetes</taxon>
        <taxon>Kitasatosporales</taxon>
        <taxon>Streptomycetaceae</taxon>
        <taxon>Streptomyces</taxon>
    </lineage>
</organism>
<feature type="compositionally biased region" description="Basic and acidic residues" evidence="1">
    <location>
        <begin position="509"/>
        <end position="523"/>
    </location>
</feature>
<proteinExistence type="predicted"/>
<reference evidence="3" key="1">
    <citation type="journal article" date="2019" name="Int. J. Syst. Evol. Microbiol.">
        <title>The Global Catalogue of Microorganisms (GCM) 10K type strain sequencing project: providing services to taxonomists for standard genome sequencing and annotation.</title>
        <authorList>
            <consortium name="The Broad Institute Genomics Platform"/>
            <consortium name="The Broad Institute Genome Sequencing Center for Infectious Disease"/>
            <person name="Wu L."/>
            <person name="Ma J."/>
        </authorList>
    </citation>
    <scope>NUCLEOTIDE SEQUENCE [LARGE SCALE GENOMIC DNA]</scope>
    <source>
        <strain evidence="3">JCM 4147</strain>
    </source>
</reference>
<sequence>MEKAASGLRTHATGIRNGGKDVHSRFQATAAYYKAPEAERLFSSTQPVMDTADGFAADIESLADALDTFIHEAKPHADRLKQLKLDAIGFVDSVRGDDDWTEDQKKTDAHQALMDDVAAACAAFQEAERSAANKIAAISPGACRPAWIVDDGTHGLGMYGQNADTLKGMEDLPWGSPEGRTYERWSLEWWGHGAKSWAWDGLVKDSIWGGLDGLGTLVGFHGGEARDQAWDGLRRTVVGGYAYGMDLFGQDEHLSEWQRDSKTYAKEFGKQFIAYDMANEDPARAHAVLSFNILTLATGPFAAAARLGKGGTIAKAAGTMAKIGDALDPLSGTFKAAKALSDLPKVSQILANVSDHLQIPRTKFPDGAFDLSDRYRVDRDGKFIPLDRDGTPNLDPARHEPSAAERGAGQRHGDREPVGVGGHAPGAAAHTGDGLPPRGGHDAGGGGGGGHYDRGAAESSTAPDTPAHGHGSGDSSSGPPSHELPDRHQTNPPHDADGHGEPTLSAETHPVHDGPPDIDPAKYTKDVDDLAQTRTGQMKPEQEAGVVAELNRAKMTPRDQQSLLNSLRKGPYGAGAAEMISRGHLRNMDGYNKLLDMCKQGPAKKEPGTVPPAYKEPGMVPAAHMAMRLATELQEHGVGRIGVELDTPTFDLDVYTRHPDGSIDYGYQLKDVNNVGGISSAVKKAAKQLTHDGISHRVILLDIHQSMADLTQRVFDEAAFQARRMNGAVHLRFADGSIIVPPNKSTFP</sequence>
<feature type="region of interest" description="Disordered" evidence="1">
    <location>
        <begin position="382"/>
        <end position="523"/>
    </location>
</feature>
<dbReference type="RefSeq" id="WP_344507109.1">
    <property type="nucleotide sequence ID" value="NZ_BAAATU010000001.1"/>
</dbReference>
<evidence type="ECO:0000256" key="1">
    <source>
        <dbReference type="SAM" id="MobiDB-lite"/>
    </source>
</evidence>
<comment type="caution">
    <text evidence="2">The sequence shown here is derived from an EMBL/GenBank/DDBJ whole genome shotgun (WGS) entry which is preliminary data.</text>
</comment>
<feature type="compositionally biased region" description="Basic and acidic residues" evidence="1">
    <location>
        <begin position="382"/>
        <end position="403"/>
    </location>
</feature>
<protein>
    <recommendedName>
        <fullName evidence="4">tRNA nuclease CdiA C-terminal domain-containing protein</fullName>
    </recommendedName>
</protein>
<name>A0ABW1GRN6_9ACTN</name>
<keyword evidence="3" id="KW-1185">Reference proteome</keyword>
<evidence type="ECO:0000313" key="3">
    <source>
        <dbReference type="Proteomes" id="UP001596200"/>
    </source>
</evidence>
<evidence type="ECO:0008006" key="4">
    <source>
        <dbReference type="Google" id="ProtNLM"/>
    </source>
</evidence>
<dbReference type="EMBL" id="JBHSPU010000020">
    <property type="protein sequence ID" value="MFC5916222.1"/>
    <property type="molecule type" value="Genomic_DNA"/>
</dbReference>
<feature type="region of interest" description="Disordered" evidence="1">
    <location>
        <begin position="1"/>
        <end position="20"/>
    </location>
</feature>
<dbReference type="Proteomes" id="UP001596200">
    <property type="component" value="Unassembled WGS sequence"/>
</dbReference>
<evidence type="ECO:0000313" key="2">
    <source>
        <dbReference type="EMBL" id="MFC5916222.1"/>
    </source>
</evidence>
<accession>A0ABW1GRN6</accession>
<feature type="compositionally biased region" description="Basic and acidic residues" evidence="1">
    <location>
        <begin position="483"/>
        <end position="500"/>
    </location>
</feature>
<feature type="compositionally biased region" description="Low complexity" evidence="1">
    <location>
        <begin position="466"/>
        <end position="481"/>
    </location>
</feature>
<gene>
    <name evidence="2" type="ORF">ACFP1B_22765</name>
</gene>